<feature type="domain" description="Sulfatase N-terminal" evidence="12">
    <location>
        <begin position="246"/>
        <end position="537"/>
    </location>
</feature>
<dbReference type="STRING" id="263475.AMD00_06965"/>
<accession>A0A0M0LMC0</accession>
<keyword evidence="6 7" id="KW-0472">Membrane</keyword>
<dbReference type="GO" id="GO:0046872">
    <property type="term" value="F:metal ion binding"/>
    <property type="evidence" value="ECO:0007669"/>
    <property type="project" value="UniProtKB-KW"/>
</dbReference>
<dbReference type="CDD" id="cd16015">
    <property type="entry name" value="LTA_synthase"/>
    <property type="match status" value="1"/>
</dbReference>
<feature type="binding site" evidence="9">
    <location>
        <position position="413"/>
    </location>
    <ligand>
        <name>substrate</name>
    </ligand>
</feature>
<dbReference type="EMBL" id="LILB01000001">
    <property type="protein sequence ID" value="KOO52141.1"/>
    <property type="molecule type" value="Genomic_DNA"/>
</dbReference>
<dbReference type="InterPro" id="IPR050448">
    <property type="entry name" value="OpgB/LTA_synthase_biosynth"/>
</dbReference>
<dbReference type="Pfam" id="PF00884">
    <property type="entry name" value="Sulfatase"/>
    <property type="match status" value="1"/>
</dbReference>
<reference evidence="14" key="1">
    <citation type="submission" date="2015-08" db="EMBL/GenBank/DDBJ databases">
        <title>Fjat-10028 dsm 16317.</title>
        <authorList>
            <person name="Liu B."/>
            <person name="Wang J."/>
            <person name="Zhu Y."/>
            <person name="Liu G."/>
            <person name="Chen Q."/>
            <person name="Chen Z."/>
            <person name="Lan J."/>
            <person name="Che J."/>
            <person name="Ge C."/>
            <person name="Shi H."/>
            <person name="Pan Z."/>
            <person name="Liu X."/>
        </authorList>
    </citation>
    <scope>NUCLEOTIDE SEQUENCE [LARGE SCALE GENOMIC DNA]</scope>
    <source>
        <strain evidence="14">DSM 16317</strain>
    </source>
</reference>
<dbReference type="InterPro" id="IPR012160">
    <property type="entry name" value="LtaS-like"/>
</dbReference>
<evidence type="ECO:0000256" key="9">
    <source>
        <dbReference type="PIRSR" id="PIRSR005091-2"/>
    </source>
</evidence>
<keyword evidence="9" id="KW-0479">Metal-binding</keyword>
<dbReference type="InterPro" id="IPR017850">
    <property type="entry name" value="Alkaline_phosphatase_core_sf"/>
</dbReference>
<dbReference type="InterPro" id="IPR000917">
    <property type="entry name" value="Sulfatase_N"/>
</dbReference>
<feature type="transmembrane region" description="Helical" evidence="11">
    <location>
        <begin position="12"/>
        <end position="30"/>
    </location>
</feature>
<evidence type="ECO:0000259" key="12">
    <source>
        <dbReference type="Pfam" id="PF00884"/>
    </source>
</evidence>
<evidence type="ECO:0000256" key="7">
    <source>
        <dbReference type="PIRNR" id="PIRNR005091"/>
    </source>
</evidence>
<feature type="transmembrane region" description="Helical" evidence="11">
    <location>
        <begin position="124"/>
        <end position="143"/>
    </location>
</feature>
<dbReference type="PANTHER" id="PTHR47371:SF1">
    <property type="entry name" value="LIPOTEICHOIC ACID SYNTHASE-LIKE YQGS"/>
    <property type="match status" value="1"/>
</dbReference>
<protein>
    <recommendedName>
        <fullName evidence="12">Sulfatase N-terminal domain-containing protein</fullName>
    </recommendedName>
</protein>
<keyword evidence="9" id="KW-0464">Manganese</keyword>
<evidence type="ECO:0000256" key="10">
    <source>
        <dbReference type="PIRSR" id="PIRSR005091-3"/>
    </source>
</evidence>
<dbReference type="PATRIC" id="fig|263475.3.peg.1846"/>
<evidence type="ECO:0000313" key="14">
    <source>
        <dbReference type="Proteomes" id="UP000036867"/>
    </source>
</evidence>
<evidence type="ECO:0000313" key="13">
    <source>
        <dbReference type="EMBL" id="KOO52141.1"/>
    </source>
</evidence>
<feature type="transmembrane region" description="Helical" evidence="11">
    <location>
        <begin position="155"/>
        <end position="172"/>
    </location>
</feature>
<dbReference type="OrthoDB" id="5901192at2"/>
<dbReference type="Gene3D" id="3.40.720.10">
    <property type="entry name" value="Alkaline Phosphatase, subunit A"/>
    <property type="match status" value="1"/>
</dbReference>
<dbReference type="Proteomes" id="UP000036867">
    <property type="component" value="Unassembled WGS sequence"/>
</dbReference>
<dbReference type="Gene3D" id="3.30.1120.170">
    <property type="match status" value="1"/>
</dbReference>
<evidence type="ECO:0000256" key="5">
    <source>
        <dbReference type="ARBA" id="ARBA00022989"/>
    </source>
</evidence>
<feature type="transmembrane region" description="Helical" evidence="11">
    <location>
        <begin position="71"/>
        <end position="93"/>
    </location>
</feature>
<organism evidence="13 14">
    <name type="scientific">Viridibacillus arvi</name>
    <dbReference type="NCBI Taxonomy" id="263475"/>
    <lineage>
        <taxon>Bacteria</taxon>
        <taxon>Bacillati</taxon>
        <taxon>Bacillota</taxon>
        <taxon>Bacilli</taxon>
        <taxon>Bacillales</taxon>
        <taxon>Caryophanaceae</taxon>
        <taxon>Viridibacillus</taxon>
    </lineage>
</organism>
<evidence type="ECO:0000256" key="11">
    <source>
        <dbReference type="SAM" id="Phobius"/>
    </source>
</evidence>
<dbReference type="RefSeq" id="WP_053416317.1">
    <property type="nucleotide sequence ID" value="NZ_LILB01000001.1"/>
</dbReference>
<keyword evidence="5 11" id="KW-1133">Transmembrane helix</keyword>
<comment type="caution">
    <text evidence="13">The sequence shown here is derived from an EMBL/GenBank/DDBJ whole genome shotgun (WGS) entry which is preliminary data.</text>
</comment>
<proteinExistence type="inferred from homology"/>
<sequence length="632" mass="72638">MNFKKAPKHSILALAILATWIKTYITYQTAFDMKIENTMQQLILFINPLSFLLFIYGLSLFFKTAKARNRYIIITNIILAIVLYANVAVYRFFDDFITLPMLFQTSNFGDLGNSALSSMYFTDVFYFTDVILLILAVKFLPAAKEIFVVKPKMRRTYFVLSCAMLFLNLGLAETERPQLLTRSFDREILVKNIGTYNYHLYDIYIQSKSHAQRALADGSELTEVTNYVKSNPAKADDKMFGIAKDRNVIVISLESTQDFVINNEMNGQEITPFLNSLTKDKDTFYFDNFYHQTGLGKTSDAEFIVENSLFGTGRGAVFFTNSGNTYNSMAERLNGEGYYTSVLHSNNKSFWNRDMMYHAFDIKKFYDIDSFDVNDENSVNWGLKDIPFMEQSVDIMKTMPQPFYTRMLSLTNHYPFTSDEEDQFIEPYTSGDGTVNRYFQTVRYTDEAIKKLFADLKEKGLYDNSIIVMYGDHYGISENHNKAMEQYLGKEITPFETAKLQQVPFFVHIPNSGVGKVMHEVSGQMDIRPTLLHLLGVDTSNDLQLGADLFSKDHEDFVTFRDGRFVTDKLVYAGEVCYDNKTGEKTDQAKCEPFIERANKKLELSDQIINGDLLRFYDEKTGALKSNSEETK</sequence>
<evidence type="ECO:0000256" key="2">
    <source>
        <dbReference type="ARBA" id="ARBA00009983"/>
    </source>
</evidence>
<feature type="binding site" evidence="10">
    <location>
        <position position="254"/>
    </location>
    <ligand>
        <name>Mn(2+)</name>
        <dbReference type="ChEBI" id="CHEBI:29035"/>
    </ligand>
</feature>
<evidence type="ECO:0000256" key="8">
    <source>
        <dbReference type="PIRSR" id="PIRSR005091-1"/>
    </source>
</evidence>
<feature type="transmembrane region" description="Helical" evidence="11">
    <location>
        <begin position="42"/>
        <end position="62"/>
    </location>
</feature>
<dbReference type="AlphaFoldDB" id="A0A0M0LMC0"/>
<evidence type="ECO:0000256" key="6">
    <source>
        <dbReference type="ARBA" id="ARBA00023136"/>
    </source>
</evidence>
<feature type="active site" evidence="8">
    <location>
        <position position="298"/>
    </location>
</feature>
<dbReference type="GeneID" id="301135843"/>
<evidence type="ECO:0000256" key="3">
    <source>
        <dbReference type="ARBA" id="ARBA00022475"/>
    </source>
</evidence>
<evidence type="ECO:0000256" key="4">
    <source>
        <dbReference type="ARBA" id="ARBA00022692"/>
    </source>
</evidence>
<feature type="binding site" evidence="10">
    <location>
        <position position="298"/>
    </location>
    <ligand>
        <name>Mn(2+)</name>
        <dbReference type="ChEBI" id="CHEBI:29035"/>
    </ligand>
</feature>
<dbReference type="GO" id="GO:0005886">
    <property type="term" value="C:plasma membrane"/>
    <property type="evidence" value="ECO:0007669"/>
    <property type="project" value="UniProtKB-SubCell"/>
</dbReference>
<feature type="binding site" evidence="10">
    <location>
        <position position="473"/>
    </location>
    <ligand>
        <name>Mn(2+)</name>
        <dbReference type="ChEBI" id="CHEBI:29035"/>
    </ligand>
</feature>
<keyword evidence="4 11" id="KW-0812">Transmembrane</keyword>
<keyword evidence="14" id="KW-1185">Reference proteome</keyword>
<name>A0A0M0LMC0_9BACL</name>
<dbReference type="PANTHER" id="PTHR47371">
    <property type="entry name" value="LIPOTEICHOIC ACID SYNTHASE"/>
    <property type="match status" value="1"/>
</dbReference>
<comment type="similarity">
    <text evidence="2 7">Belongs to the LTA synthase family.</text>
</comment>
<dbReference type="SUPFAM" id="SSF53649">
    <property type="entry name" value="Alkaline phosphatase-like"/>
    <property type="match status" value="1"/>
</dbReference>
<keyword evidence="3 7" id="KW-1003">Cell membrane</keyword>
<gene>
    <name evidence="13" type="ORF">AMD00_06965</name>
</gene>
<evidence type="ECO:0000256" key="1">
    <source>
        <dbReference type="ARBA" id="ARBA00004651"/>
    </source>
</evidence>
<comment type="subcellular location">
    <subcellularLocation>
        <location evidence="1">Cell membrane</location>
        <topology evidence="1">Multi-pass membrane protein</topology>
    </subcellularLocation>
</comment>
<dbReference type="PIRSF" id="PIRSF005091">
    <property type="entry name" value="Mmb_sulf_HI1246"/>
    <property type="match status" value="1"/>
</dbReference>
<feature type="binding site" evidence="10">
    <location>
        <position position="472"/>
    </location>
    <ligand>
        <name>Mn(2+)</name>
        <dbReference type="ChEBI" id="CHEBI:29035"/>
    </ligand>
</feature>